<evidence type="ECO:0000313" key="1">
    <source>
        <dbReference type="EMBL" id="SHM43207.1"/>
    </source>
</evidence>
<name>A0A1M7IS69_9BACT</name>
<proteinExistence type="predicted"/>
<dbReference type="SUPFAM" id="SSF63829">
    <property type="entry name" value="Calcium-dependent phosphotriesterase"/>
    <property type="match status" value="1"/>
</dbReference>
<dbReference type="Proteomes" id="UP000184420">
    <property type="component" value="Unassembled WGS sequence"/>
</dbReference>
<dbReference type="OrthoDB" id="1071014at2"/>
<protein>
    <recommendedName>
        <fullName evidence="3">DUF5074 domain-containing protein</fullName>
    </recommendedName>
</protein>
<accession>A0A1M7IS69</accession>
<dbReference type="Pfam" id="PF16819">
    <property type="entry name" value="DUF5074"/>
    <property type="match status" value="1"/>
</dbReference>
<evidence type="ECO:0008006" key="3">
    <source>
        <dbReference type="Google" id="ProtNLM"/>
    </source>
</evidence>
<sequence length="451" mass="48233">MKKSVLGVGAFIAVAAVSCSKNEATDLVPVEAPEVAIVNVLAQNAVAQEDTLVFKVKAGKGSTYAWAVDGKDAAVTDSIFKFVTSDLGEHKITVTAALNGQKTSSQETINVYGKYKFGTFVLNEGNMTTENGSLTFISPKGVVTDSAYFKANGTQLGNVAQDLFIRNNKIYIISQNGNKNAVGTSFQNDGRLIVANAETLKKEAAFNDELSTLSWPTHVAVLNEQNVIIRDNNGLSKFNTTTKVLTFIKGSRSAAKMTMAVSNGKIFAAAGTKVFVVEADKDTISYALDMKASVSGVVKASDGNIWVSTTGAPSKISKINFRDYSLIKANEITTGSLSAGFGATPGITAKGDTLYFSGAGTKIYRHVFSLNTTEFMVDAKTMVENAGIVYNNIAVHPVTGEVYLNTMKGYGLNYLINNISVFNFSGDAALRANYKDYTNFPAGTFFTYSFN</sequence>
<dbReference type="EMBL" id="FRBL01000008">
    <property type="protein sequence ID" value="SHM43207.1"/>
    <property type="molecule type" value="Genomic_DNA"/>
</dbReference>
<dbReference type="Gene3D" id="2.130.10.10">
    <property type="entry name" value="YVTN repeat-like/Quinoprotein amine dehydrogenase"/>
    <property type="match status" value="1"/>
</dbReference>
<dbReference type="InterPro" id="IPR015943">
    <property type="entry name" value="WD40/YVTN_repeat-like_dom_sf"/>
</dbReference>
<keyword evidence="2" id="KW-1185">Reference proteome</keyword>
<dbReference type="RefSeq" id="WP_073084879.1">
    <property type="nucleotide sequence ID" value="NZ_FRBL01000008.1"/>
</dbReference>
<reference evidence="1 2" key="1">
    <citation type="submission" date="2016-11" db="EMBL/GenBank/DDBJ databases">
        <authorList>
            <person name="Jaros S."/>
            <person name="Januszkiewicz K."/>
            <person name="Wedrychowicz H."/>
        </authorList>
    </citation>
    <scope>NUCLEOTIDE SEQUENCE [LARGE SCALE GENOMIC DNA]</scope>
    <source>
        <strain evidence="1 2">DSM 27406</strain>
    </source>
</reference>
<evidence type="ECO:0000313" key="2">
    <source>
        <dbReference type="Proteomes" id="UP000184420"/>
    </source>
</evidence>
<organism evidence="1 2">
    <name type="scientific">Chitinophaga jiangningensis</name>
    <dbReference type="NCBI Taxonomy" id="1419482"/>
    <lineage>
        <taxon>Bacteria</taxon>
        <taxon>Pseudomonadati</taxon>
        <taxon>Bacteroidota</taxon>
        <taxon>Chitinophagia</taxon>
        <taxon>Chitinophagales</taxon>
        <taxon>Chitinophagaceae</taxon>
        <taxon>Chitinophaga</taxon>
    </lineage>
</organism>
<dbReference type="PROSITE" id="PS51257">
    <property type="entry name" value="PROKAR_LIPOPROTEIN"/>
    <property type="match status" value="1"/>
</dbReference>
<dbReference type="AlphaFoldDB" id="A0A1M7IS69"/>
<dbReference type="STRING" id="1419482.SAMN05444266_10863"/>
<gene>
    <name evidence="1" type="ORF">SAMN05444266_10863</name>
</gene>
<dbReference type="InterPro" id="IPR031815">
    <property type="entry name" value="DUF5074"/>
</dbReference>